<evidence type="ECO:0000313" key="4">
    <source>
        <dbReference type="Proteomes" id="UP000051521"/>
    </source>
</evidence>
<evidence type="ECO:0000313" key="1">
    <source>
        <dbReference type="EMBL" id="CCI86503.1"/>
    </source>
</evidence>
<evidence type="ECO:0000313" key="2">
    <source>
        <dbReference type="EMBL" id="KRN11468.1"/>
    </source>
</evidence>
<dbReference type="EMBL" id="CAKC01000024">
    <property type="protein sequence ID" value="CCI86503.1"/>
    <property type="molecule type" value="Genomic_DNA"/>
</dbReference>
<comment type="caution">
    <text evidence="1">The sequence shown here is derived from an EMBL/GenBank/DDBJ whole genome shotgun (WGS) entry which is preliminary data.</text>
</comment>
<accession>I7LFB0</accession>
<dbReference type="AlphaFoldDB" id="I7LFB0"/>
<organism evidence="1 3">
    <name type="scientific">Lactobacillus gigeriorum DSM 23908 = CRBIP 24.85</name>
    <dbReference type="NCBI Taxonomy" id="1423751"/>
    <lineage>
        <taxon>Bacteria</taxon>
        <taxon>Bacillati</taxon>
        <taxon>Bacillota</taxon>
        <taxon>Bacilli</taxon>
        <taxon>Lactobacillales</taxon>
        <taxon>Lactobacillaceae</taxon>
        <taxon>Lactobacillus</taxon>
    </lineage>
</organism>
<dbReference type="STRING" id="1423751.FC38_GL000817"/>
<sequence length="210" mass="24480">MIEFPESTKVNKKIPKEAFYKHLSLSNELKAKFVSDIDRITIENSLTKENLNLTDQSEISEILLLSISLKKKDIDKRIIEAIARQNPHQLIFLLKFQNQKQLAVYHHRLYRSKWSNDLNIKLTSSGTNLSLIWDDLIRQVALGDNLATDNAQNSTDEKLKIQDRINTLTKSINKTERAVWKEKQPKKRFELYQKLQSYKKELKEITGGKA</sequence>
<name>I7LFB0_9LACO</name>
<dbReference type="Proteomes" id="UP000051521">
    <property type="component" value="Unassembled WGS sequence"/>
</dbReference>
<dbReference type="PATRIC" id="fig|1423751.3.peg.844"/>
<reference evidence="2 4" key="2">
    <citation type="journal article" date="2015" name="Genome Announc.">
        <title>Expanding the biotechnology potential of lactobacilli through comparative genomics of 213 strains and associated genera.</title>
        <authorList>
            <person name="Sun Z."/>
            <person name="Harris H.M."/>
            <person name="McCann A."/>
            <person name="Guo C."/>
            <person name="Argimon S."/>
            <person name="Zhang W."/>
            <person name="Yang X."/>
            <person name="Jeffery I.B."/>
            <person name="Cooney J.C."/>
            <person name="Kagawa T.F."/>
            <person name="Liu W."/>
            <person name="Song Y."/>
            <person name="Salvetti E."/>
            <person name="Wrobel A."/>
            <person name="Rasinkangas P."/>
            <person name="Parkhill J."/>
            <person name="Rea M.C."/>
            <person name="O'Sullivan O."/>
            <person name="Ritari J."/>
            <person name="Douillard F.P."/>
            <person name="Paul Ross R."/>
            <person name="Yang R."/>
            <person name="Briner A.E."/>
            <person name="Felis G.E."/>
            <person name="de Vos W.M."/>
            <person name="Barrangou R."/>
            <person name="Klaenhammer T.R."/>
            <person name="Caufield P.W."/>
            <person name="Cui Y."/>
            <person name="Zhang H."/>
            <person name="O'Toole P.W."/>
        </authorList>
    </citation>
    <scope>NUCLEOTIDE SEQUENCE [LARGE SCALE GENOMIC DNA]</scope>
    <source>
        <strain evidence="2 4">DSM 23908</strain>
    </source>
</reference>
<dbReference type="InterPro" id="IPR025503">
    <property type="entry name" value="DUF4391"/>
</dbReference>
<dbReference type="OrthoDB" id="9805811at2"/>
<keyword evidence="4" id="KW-1185">Reference proteome</keyword>
<dbReference type="Proteomes" id="UP000009326">
    <property type="component" value="Unassembled WGS sequence"/>
</dbReference>
<gene>
    <name evidence="1" type="ORF">BN52_07875</name>
    <name evidence="2" type="ORF">FC38_GL000817</name>
</gene>
<dbReference type="EMBL" id="AYZO01000022">
    <property type="protein sequence ID" value="KRN11468.1"/>
    <property type="molecule type" value="Genomic_DNA"/>
</dbReference>
<proteinExistence type="predicted"/>
<dbReference type="RefSeq" id="WP_008472461.1">
    <property type="nucleotide sequence ID" value="NZ_AYZO01000022.1"/>
</dbReference>
<dbReference type="Pfam" id="PF14335">
    <property type="entry name" value="DUF4391"/>
    <property type="match status" value="1"/>
</dbReference>
<evidence type="ECO:0008006" key="5">
    <source>
        <dbReference type="Google" id="ProtNLM"/>
    </source>
</evidence>
<protein>
    <recommendedName>
        <fullName evidence="5">DUF4391 domain-containing protein</fullName>
    </recommendedName>
</protein>
<evidence type="ECO:0000313" key="3">
    <source>
        <dbReference type="Proteomes" id="UP000009326"/>
    </source>
</evidence>
<reference evidence="1 3" key="1">
    <citation type="submission" date="2012-06" db="EMBL/GenBank/DDBJ databases">
        <title>Draft genome sequence of Lactobacillus gigeriorum CRBIP 24.85T, isolated from chicken crop.</title>
        <authorList>
            <person name="Cousin S."/>
            <person name="Ma L."/>
            <person name="Creno S."/>
            <person name="Clermont D."/>
            <person name="Loux V."/>
            <person name="Bizet C."/>
            <person name="Bouchier C."/>
        </authorList>
    </citation>
    <scope>NUCLEOTIDE SEQUENCE [LARGE SCALE GENOMIC DNA]</scope>
    <source>
        <strain evidence="3">CRBIP 24.85T</strain>
        <strain evidence="1">Type strain: CRBIP 24.85</strain>
    </source>
</reference>